<evidence type="ECO:0000256" key="10">
    <source>
        <dbReference type="ARBA" id="ARBA00068150"/>
    </source>
</evidence>
<dbReference type="RefSeq" id="WP_257769922.1">
    <property type="nucleotide sequence ID" value="NZ_CP102480.1"/>
</dbReference>
<dbReference type="PROSITE" id="PS50894">
    <property type="entry name" value="HPT"/>
    <property type="match status" value="1"/>
</dbReference>
<dbReference type="Gene3D" id="3.40.50.2300">
    <property type="match status" value="2"/>
</dbReference>
<keyword evidence="3 12" id="KW-0597">Phosphoprotein</keyword>
<feature type="modified residue" description="Phosphohistidine" evidence="11">
    <location>
        <position position="925"/>
    </location>
</feature>
<evidence type="ECO:0000256" key="2">
    <source>
        <dbReference type="ARBA" id="ARBA00012438"/>
    </source>
</evidence>
<dbReference type="FunFam" id="1.10.287.130:FF:000002">
    <property type="entry name" value="Two-component osmosensing histidine kinase"/>
    <property type="match status" value="1"/>
</dbReference>
<proteinExistence type="predicted"/>
<keyword evidence="7" id="KW-0067">ATP-binding</keyword>
<dbReference type="EC" id="2.7.13.3" evidence="2"/>
<evidence type="ECO:0000259" key="17">
    <source>
        <dbReference type="PROSITE" id="PS50894"/>
    </source>
</evidence>
<keyword evidence="14" id="KW-0472">Membrane</keyword>
<keyword evidence="14" id="KW-1133">Transmembrane helix</keyword>
<dbReference type="KEGG" id="naci:NUH88_03165"/>
<dbReference type="SUPFAM" id="SSF47226">
    <property type="entry name" value="Histidine-containing phosphotransfer domain, HPT domain"/>
    <property type="match status" value="1"/>
</dbReference>
<keyword evidence="14" id="KW-0812">Transmembrane</keyword>
<feature type="domain" description="Response regulatory" evidence="16">
    <location>
        <begin position="736"/>
        <end position="855"/>
    </location>
</feature>
<dbReference type="SMART" id="SM00388">
    <property type="entry name" value="HisKA"/>
    <property type="match status" value="1"/>
</dbReference>
<dbReference type="InterPro" id="IPR003661">
    <property type="entry name" value="HisK_dim/P_dom"/>
</dbReference>
<comment type="subunit">
    <text evidence="9">At low DSF concentrations, interacts with RpfF.</text>
</comment>
<dbReference type="InterPro" id="IPR008207">
    <property type="entry name" value="Sig_transdc_His_kin_Hpt_dom"/>
</dbReference>
<organism evidence="18 19">
    <name type="scientific">Nisaea acidiphila</name>
    <dbReference type="NCBI Taxonomy" id="1862145"/>
    <lineage>
        <taxon>Bacteria</taxon>
        <taxon>Pseudomonadati</taxon>
        <taxon>Pseudomonadota</taxon>
        <taxon>Alphaproteobacteria</taxon>
        <taxon>Rhodospirillales</taxon>
        <taxon>Thalassobaculaceae</taxon>
        <taxon>Nisaea</taxon>
    </lineage>
</organism>
<dbReference type="InterPro" id="IPR036890">
    <property type="entry name" value="HATPase_C_sf"/>
</dbReference>
<dbReference type="InterPro" id="IPR003594">
    <property type="entry name" value="HATPase_dom"/>
</dbReference>
<evidence type="ECO:0000313" key="19">
    <source>
        <dbReference type="Proteomes" id="UP001060336"/>
    </source>
</evidence>
<dbReference type="InterPro" id="IPR001789">
    <property type="entry name" value="Sig_transdc_resp-reg_receiver"/>
</dbReference>
<feature type="modified residue" description="4-aspartylphosphate" evidence="12">
    <location>
        <position position="640"/>
    </location>
</feature>
<feature type="modified residue" description="4-aspartylphosphate" evidence="12">
    <location>
        <position position="788"/>
    </location>
</feature>
<evidence type="ECO:0000256" key="1">
    <source>
        <dbReference type="ARBA" id="ARBA00000085"/>
    </source>
</evidence>
<name>A0A9J7ATR9_9PROT</name>
<keyword evidence="19" id="KW-1185">Reference proteome</keyword>
<keyword evidence="13" id="KW-0175">Coiled coil</keyword>
<protein>
    <recommendedName>
        <fullName evidence="10">Sensory/regulatory protein RpfC</fullName>
        <ecNumber evidence="2">2.7.13.3</ecNumber>
    </recommendedName>
</protein>
<dbReference type="InterPro" id="IPR036097">
    <property type="entry name" value="HisK_dim/P_sf"/>
</dbReference>
<evidence type="ECO:0000313" key="18">
    <source>
        <dbReference type="EMBL" id="UUX50703.1"/>
    </source>
</evidence>
<dbReference type="PRINTS" id="PR00344">
    <property type="entry name" value="BCTRLSENSOR"/>
</dbReference>
<evidence type="ECO:0000259" key="15">
    <source>
        <dbReference type="PROSITE" id="PS50109"/>
    </source>
</evidence>
<dbReference type="Pfam" id="PF02518">
    <property type="entry name" value="HATPase_c"/>
    <property type="match status" value="1"/>
</dbReference>
<dbReference type="PROSITE" id="PS50110">
    <property type="entry name" value="RESPONSE_REGULATORY"/>
    <property type="match status" value="2"/>
</dbReference>
<keyword evidence="5" id="KW-0547">Nucleotide-binding</keyword>
<dbReference type="Gene3D" id="1.10.287.130">
    <property type="match status" value="1"/>
</dbReference>
<dbReference type="SUPFAM" id="SSF52172">
    <property type="entry name" value="CheY-like"/>
    <property type="match status" value="2"/>
</dbReference>
<keyword evidence="8" id="KW-0902">Two-component regulatory system</keyword>
<feature type="domain" description="HPt" evidence="17">
    <location>
        <begin position="886"/>
        <end position="978"/>
    </location>
</feature>
<keyword evidence="6" id="KW-0418">Kinase</keyword>
<feature type="transmembrane region" description="Helical" evidence="14">
    <location>
        <begin position="20"/>
        <end position="40"/>
    </location>
</feature>
<evidence type="ECO:0000259" key="16">
    <source>
        <dbReference type="PROSITE" id="PS50110"/>
    </source>
</evidence>
<evidence type="ECO:0000256" key="8">
    <source>
        <dbReference type="ARBA" id="ARBA00023012"/>
    </source>
</evidence>
<feature type="coiled-coil region" evidence="13">
    <location>
        <begin position="307"/>
        <end position="334"/>
    </location>
</feature>
<dbReference type="PANTHER" id="PTHR45339">
    <property type="entry name" value="HYBRID SIGNAL TRANSDUCTION HISTIDINE KINASE J"/>
    <property type="match status" value="1"/>
</dbReference>
<evidence type="ECO:0000256" key="3">
    <source>
        <dbReference type="ARBA" id="ARBA00022553"/>
    </source>
</evidence>
<dbReference type="GO" id="GO:0005886">
    <property type="term" value="C:plasma membrane"/>
    <property type="evidence" value="ECO:0007669"/>
    <property type="project" value="UniProtKB-SubCell"/>
</dbReference>
<evidence type="ECO:0000256" key="13">
    <source>
        <dbReference type="SAM" id="Coils"/>
    </source>
</evidence>
<evidence type="ECO:0000256" key="9">
    <source>
        <dbReference type="ARBA" id="ARBA00064003"/>
    </source>
</evidence>
<dbReference type="EMBL" id="CP102480">
    <property type="protein sequence ID" value="UUX50703.1"/>
    <property type="molecule type" value="Genomic_DNA"/>
</dbReference>
<dbReference type="CDD" id="cd00082">
    <property type="entry name" value="HisKA"/>
    <property type="match status" value="1"/>
</dbReference>
<dbReference type="InterPro" id="IPR004358">
    <property type="entry name" value="Sig_transdc_His_kin-like_C"/>
</dbReference>
<dbReference type="CDD" id="cd17546">
    <property type="entry name" value="REC_hyHK_CKI1_RcsC-like"/>
    <property type="match status" value="2"/>
</dbReference>
<dbReference type="InterPro" id="IPR005467">
    <property type="entry name" value="His_kinase_dom"/>
</dbReference>
<dbReference type="Proteomes" id="UP001060336">
    <property type="component" value="Chromosome"/>
</dbReference>
<dbReference type="Pfam" id="PF01627">
    <property type="entry name" value="Hpt"/>
    <property type="match status" value="1"/>
</dbReference>
<accession>A0A9J7ATR9</accession>
<dbReference type="PANTHER" id="PTHR45339:SF3">
    <property type="entry name" value="HISTIDINE KINASE"/>
    <property type="match status" value="1"/>
</dbReference>
<dbReference type="Pfam" id="PF00072">
    <property type="entry name" value="Response_reg"/>
    <property type="match status" value="2"/>
</dbReference>
<dbReference type="Gene3D" id="3.30.565.10">
    <property type="entry name" value="Histidine kinase-like ATPase, C-terminal domain"/>
    <property type="match status" value="1"/>
</dbReference>
<evidence type="ECO:0000256" key="14">
    <source>
        <dbReference type="SAM" id="Phobius"/>
    </source>
</evidence>
<gene>
    <name evidence="18" type="ORF">NUH88_03165</name>
</gene>
<evidence type="ECO:0000256" key="5">
    <source>
        <dbReference type="ARBA" id="ARBA00022741"/>
    </source>
</evidence>
<dbReference type="InterPro" id="IPR011006">
    <property type="entry name" value="CheY-like_superfamily"/>
</dbReference>
<sequence length="978" mass="107150">MTTSSNDAPGDFGRSGTRATIALVLGAVLLVAGASVYFAYLQNAENEKRHTQILRSEAREAANAVEQFVTGRQRLVEAFAYDNQELLTAYAEDVDDEDLRQRIDTSLRRWFPSYFTFTLANRDGTDLVDDLEGFVGRQCQENIQSYVARLFAGSNHATYETVIHPQANNYHFDIMAPWRSDGKLNGVFFVSFYPLVLQSLIGSYQSPGHHLALVHRDRENLIEVTADGARDMIAAHREIELTKEELREVRASVEIPGSVWRLVGFVEPGLVASENRENWYAAFIVLIFVGAAGALSLWKILALDREQARVLAQLRESNANLAELADEQAALRVAAEAGEKTKAQFLASMSHEIRTPLNAIIGLTDLTLQTELSDHQRGQMSRVARAGRSLLGLINDILDFSKIEAGKLQIEAIEFDIDEVLENLATVVSTKIEENANELVITVDRTISSVLLGDPLRLGQVLINLAGNSAKFTQRGEILIDVSRIEQDGREWLRCSVRDTGIGMSAAQVDNLFKPFTQADQSVTRTHGGTGLGLSISRELVEAMGGSIGVESAPGEGSTFYFHVPYLPVEGAAPRRSFEGIDPRATKVLVVDDNRIVRETLRETLTSLRFKVDVASGGEEAVELYRKAQDQSPFSVVLMDWRMPGVDGVEAIRRIQEEAARARVPAIIMVSAEDMQSIAGELRTLGVEHCVNKPINTSFLIDQMMAFFETGSDRRPVRKRLRPAGENPTATGTGIHVLLAEDVELNRMVALGVLENAGITADVAENGLQVLEALEREGPDRYAAVLMDIEMPEMDGLTATRKIREELGYTHLPVIAMTAHALAEERERCSEAGMVAHIGKPFEAAELISTINRFALSAAPFGKPVSEPGDPVGSELNETAERLMLPRDTVMRLQAKFRNEFGDSPAQLCELLESGAAEEARRLVHSLKGAASSLGLSEIADAAAEVEDAVAGGSGHPGADMLERFRAAHAQSMRALER</sequence>
<evidence type="ECO:0000256" key="6">
    <source>
        <dbReference type="ARBA" id="ARBA00022777"/>
    </source>
</evidence>
<dbReference type="SMART" id="SM00448">
    <property type="entry name" value="REC"/>
    <property type="match status" value="2"/>
</dbReference>
<feature type="domain" description="Histidine kinase" evidence="15">
    <location>
        <begin position="348"/>
        <end position="568"/>
    </location>
</feature>
<dbReference type="SMART" id="SM00387">
    <property type="entry name" value="HATPase_c"/>
    <property type="match status" value="1"/>
</dbReference>
<dbReference type="GO" id="GO:0005524">
    <property type="term" value="F:ATP binding"/>
    <property type="evidence" value="ECO:0007669"/>
    <property type="project" value="UniProtKB-KW"/>
</dbReference>
<evidence type="ECO:0000256" key="12">
    <source>
        <dbReference type="PROSITE-ProRule" id="PRU00169"/>
    </source>
</evidence>
<evidence type="ECO:0000256" key="11">
    <source>
        <dbReference type="PROSITE-ProRule" id="PRU00110"/>
    </source>
</evidence>
<feature type="transmembrane region" description="Helical" evidence="14">
    <location>
        <begin position="279"/>
        <end position="301"/>
    </location>
</feature>
<dbReference type="Pfam" id="PF00512">
    <property type="entry name" value="HisKA"/>
    <property type="match status" value="1"/>
</dbReference>
<dbReference type="InterPro" id="IPR036641">
    <property type="entry name" value="HPT_dom_sf"/>
</dbReference>
<evidence type="ECO:0000256" key="7">
    <source>
        <dbReference type="ARBA" id="ARBA00022840"/>
    </source>
</evidence>
<dbReference type="AlphaFoldDB" id="A0A9J7ATR9"/>
<comment type="catalytic activity">
    <reaction evidence="1">
        <text>ATP + protein L-histidine = ADP + protein N-phospho-L-histidine.</text>
        <dbReference type="EC" id="2.7.13.3"/>
    </reaction>
</comment>
<reference evidence="18" key="1">
    <citation type="submission" date="2022-08" db="EMBL/GenBank/DDBJ databases">
        <title>Nisaea acidiphila sp. nov., isolated from a marine algal debris and emended description of the genus Nisaea Urios et al. 2008.</title>
        <authorList>
            <person name="Kwon K."/>
        </authorList>
    </citation>
    <scope>NUCLEOTIDE SEQUENCE</scope>
    <source>
        <strain evidence="18">MEBiC11861</strain>
    </source>
</reference>
<dbReference type="GO" id="GO:0000155">
    <property type="term" value="F:phosphorelay sensor kinase activity"/>
    <property type="evidence" value="ECO:0007669"/>
    <property type="project" value="InterPro"/>
</dbReference>
<dbReference type="FunFam" id="3.30.565.10:FF:000010">
    <property type="entry name" value="Sensor histidine kinase RcsC"/>
    <property type="match status" value="1"/>
</dbReference>
<dbReference type="CDD" id="cd16922">
    <property type="entry name" value="HATPase_EvgS-ArcB-TorS-like"/>
    <property type="match status" value="1"/>
</dbReference>
<dbReference type="Gene3D" id="1.20.120.160">
    <property type="entry name" value="HPT domain"/>
    <property type="match status" value="1"/>
</dbReference>
<dbReference type="PROSITE" id="PS50109">
    <property type="entry name" value="HIS_KIN"/>
    <property type="match status" value="1"/>
</dbReference>
<evidence type="ECO:0000256" key="4">
    <source>
        <dbReference type="ARBA" id="ARBA00022679"/>
    </source>
</evidence>
<feature type="domain" description="Response regulatory" evidence="16">
    <location>
        <begin position="587"/>
        <end position="708"/>
    </location>
</feature>
<dbReference type="SUPFAM" id="SSF55874">
    <property type="entry name" value="ATPase domain of HSP90 chaperone/DNA topoisomerase II/histidine kinase"/>
    <property type="match status" value="1"/>
</dbReference>
<keyword evidence="4" id="KW-0808">Transferase</keyword>
<dbReference type="SUPFAM" id="SSF47384">
    <property type="entry name" value="Homodimeric domain of signal transducing histidine kinase"/>
    <property type="match status" value="1"/>
</dbReference>